<feature type="domain" description="Lantibiotic dehydratase N-terminal" evidence="1">
    <location>
        <begin position="35"/>
        <end position="690"/>
    </location>
</feature>
<evidence type="ECO:0000313" key="4">
    <source>
        <dbReference type="Proteomes" id="UP001207742"/>
    </source>
</evidence>
<keyword evidence="4" id="KW-1185">Reference proteome</keyword>
<dbReference type="EMBL" id="JAPDNS010000001">
    <property type="protein sequence ID" value="MCW3484741.1"/>
    <property type="molecule type" value="Genomic_DNA"/>
</dbReference>
<comment type="caution">
    <text evidence="3">The sequence shown here is derived from an EMBL/GenBank/DDBJ whole genome shotgun (WGS) entry which is preliminary data.</text>
</comment>
<sequence>MALSHTGFFLLRTPLYPIGKYKEVVQAGLRDLIAQNPLFSYALYIGSKDLVNELDRFINEPAEFNEKKIAKLRKSLYKYWVRACTRSTPYGLFAGCTLGTIGAETALVLKDQQQARQQVRLDMDYYTRICNHIRELPAVNSELKYYINNSLYKIGDKYRYAEYIINNNRRKYLLTSIADSVFIEKIIRCTADGLTMDAIVRLILEEDDTISEEEATAFTGELVAAQILIPETEPKITGEDNLGFLINRLTSIAEATALRDELIGLASLFEKQDFELSRLSEIHARCEAAFPLTLPKDLLQIDLFKTAEKCTLSEPLMDTIVTQLNNLLALCHGYASGGGELSSFATRFSEQYESQEIPLNMALDGETGIGYGTGIENAFHAPFVEDVATGGQQGATTVTWSPIQALALDKYEQFLRENLSVVTISDEDLKKIGDAKTIKFTESCYLFGHLLSSSPEAAATGDFYFTMQSMGGPSAANLLGRFCSGDTALAEKVKTILEEEAAAYPDAILAEIVHFPEARAGNVLIRPALRAYEIPYVGVSGTDPEFQIPISDLMVSVKQNEIILRSKRLNKRIIPRLSSAHNYSFNSLPIYKFLCDLQHQGAKGGLFWDWGVLGNRGRMPRVVYKNIVLSRASWSFGKAEIEKAGDNPEKQREAIDEFRKRQQLPEKVVIAEADNELFLDLTLPDSIRILIDYVNKSGSVQLKEFMFDEKEGIIRDEQQQVYANEILIPLRFTPTTTRQTAAPFREKGVSSGQLIRSFAPGSEWMYVKIYCGYAVAEELLSGYFAEKIPAWQEEGLFEQFFFIRYADPKPHIRMRFLNKTHHVGNDVILRRLYEDLHQYLLNGQVKKIQCDTYDREIERYGATTMEMSETVFYADSLAVLEILSMLEGAEGEMYRWKIAMRGVDMLLDDFNLPLQQKKQVLSDLQKGYTEEFGGPKLLHKQLNDKYRKHQKEIASFMNPEDDETNEIAEVINLYRQRSDMTSEAIAAIREAMRAEEEGGYKLSSLIMSYIHMFLNRIFVAKQRKHELVLYHFLEKFYLSQIALVELAK</sequence>
<dbReference type="Proteomes" id="UP001207742">
    <property type="component" value="Unassembled WGS sequence"/>
</dbReference>
<gene>
    <name evidence="3" type="ORF">OL497_12590</name>
</gene>
<dbReference type="Pfam" id="PF14028">
    <property type="entry name" value="Lant_dehydr_C"/>
    <property type="match status" value="1"/>
</dbReference>
<evidence type="ECO:0000313" key="3">
    <source>
        <dbReference type="EMBL" id="MCW3484741.1"/>
    </source>
</evidence>
<name>A0ABT3IL92_9BACT</name>
<dbReference type="RefSeq" id="WP_264730588.1">
    <property type="nucleotide sequence ID" value="NZ_JAPDNR010000001.1"/>
</dbReference>
<evidence type="ECO:0000259" key="2">
    <source>
        <dbReference type="Pfam" id="PF14028"/>
    </source>
</evidence>
<proteinExistence type="predicted"/>
<dbReference type="Pfam" id="PF04738">
    <property type="entry name" value="Lant_dehydr_N"/>
    <property type="match status" value="1"/>
</dbReference>
<reference evidence="3 4" key="1">
    <citation type="submission" date="2022-10" db="EMBL/GenBank/DDBJ databases">
        <title>Chitinophaga nivalis PC15 sp. nov., isolated from Pyeongchang county, South Korea.</title>
        <authorList>
            <person name="Trinh H.N."/>
        </authorList>
    </citation>
    <scope>NUCLEOTIDE SEQUENCE [LARGE SCALE GENOMIC DNA]</scope>
    <source>
        <strain evidence="3 4">PC14</strain>
    </source>
</reference>
<dbReference type="InterPro" id="IPR006827">
    <property type="entry name" value="Lant_deHydtase_N"/>
</dbReference>
<protein>
    <submittedName>
        <fullName evidence="3">Lantibiotic dehydratase</fullName>
    </submittedName>
</protein>
<feature type="domain" description="Thiopeptide-type bacteriocin biosynthesis" evidence="2">
    <location>
        <begin position="764"/>
        <end position="1037"/>
    </location>
</feature>
<evidence type="ECO:0000259" key="1">
    <source>
        <dbReference type="Pfam" id="PF04738"/>
    </source>
</evidence>
<organism evidence="3 4">
    <name type="scientific">Chitinophaga nivalis</name>
    <dbReference type="NCBI Taxonomy" id="2991709"/>
    <lineage>
        <taxon>Bacteria</taxon>
        <taxon>Pseudomonadati</taxon>
        <taxon>Bacteroidota</taxon>
        <taxon>Chitinophagia</taxon>
        <taxon>Chitinophagales</taxon>
        <taxon>Chitinophagaceae</taxon>
        <taxon>Chitinophaga</taxon>
    </lineage>
</organism>
<dbReference type="NCBIfam" id="TIGR03891">
    <property type="entry name" value="thiopep_ocin"/>
    <property type="match status" value="1"/>
</dbReference>
<dbReference type="InterPro" id="IPR023809">
    <property type="entry name" value="Thiopep_bacteriocin_synth_dom"/>
</dbReference>
<accession>A0ABT3IL92</accession>